<dbReference type="PANTHER" id="PTHR35801:SF1">
    <property type="entry name" value="PHOSPHOSERINE PHOSPHATASE RSBX"/>
    <property type="match status" value="1"/>
</dbReference>
<dbReference type="EC" id="3.1.3.3" evidence="2"/>
<evidence type="ECO:0000313" key="3">
    <source>
        <dbReference type="Proteomes" id="UP000031938"/>
    </source>
</evidence>
<dbReference type="SUPFAM" id="SSF81606">
    <property type="entry name" value="PP2C-like"/>
    <property type="match status" value="1"/>
</dbReference>
<protein>
    <submittedName>
        <fullName evidence="2">Phosphoserine phosphatase</fullName>
        <ecNumber evidence="2">3.1.3.3</ecNumber>
    </submittedName>
</protein>
<evidence type="ECO:0000259" key="1">
    <source>
        <dbReference type="SMART" id="SM00331"/>
    </source>
</evidence>
<dbReference type="Proteomes" id="UP000031938">
    <property type="component" value="Unassembled WGS sequence"/>
</dbReference>
<accession>A0A0C2SE31</accession>
<dbReference type="GO" id="GO:0016787">
    <property type="term" value="F:hydrolase activity"/>
    <property type="evidence" value="ECO:0007669"/>
    <property type="project" value="UniProtKB-KW"/>
</dbReference>
<dbReference type="PATRIC" id="fig|889306.3.peg.583"/>
<reference evidence="2 3" key="1">
    <citation type="submission" date="2015-01" db="EMBL/GenBank/DDBJ databases">
        <title>Genome sequencing of Jeotgalibacillus soli.</title>
        <authorList>
            <person name="Goh K.M."/>
            <person name="Chan K.-G."/>
            <person name="Yaakop A.S."/>
            <person name="Ee R."/>
            <person name="Gan H.M."/>
            <person name="Chan C.S."/>
        </authorList>
    </citation>
    <scope>NUCLEOTIDE SEQUENCE [LARGE SCALE GENOMIC DNA]</scope>
    <source>
        <strain evidence="2 3">P9</strain>
    </source>
</reference>
<name>A0A0C2SE31_9BACL</name>
<dbReference type="PANTHER" id="PTHR35801">
    <property type="entry name" value="PHOSPHOSERINE PHOSPHATASE RSBX"/>
    <property type="match status" value="1"/>
</dbReference>
<keyword evidence="2" id="KW-0378">Hydrolase</keyword>
<keyword evidence="3" id="KW-1185">Reference proteome</keyword>
<sequence length="168" mass="18928">MIATDEYFLCILADGLGSGKYAHEASIAACEIVASHHSEDVESLMERSNRALIKKRGAAVAIIKIMFKEKVYHYSCVGNIRFYLYSPTGKLTYPLPITGYLSGRPQVYKTQRFTYENGSSFLIHSDGLQLTRVRALFERNRSLEYISTELESIVTDADDTTFIIGRLP</sequence>
<dbReference type="SMART" id="SM00331">
    <property type="entry name" value="PP2C_SIG"/>
    <property type="match status" value="1"/>
</dbReference>
<proteinExistence type="predicted"/>
<organism evidence="2 3">
    <name type="scientific">Jeotgalibacillus soli</name>
    <dbReference type="NCBI Taxonomy" id="889306"/>
    <lineage>
        <taxon>Bacteria</taxon>
        <taxon>Bacillati</taxon>
        <taxon>Bacillota</taxon>
        <taxon>Bacilli</taxon>
        <taxon>Bacillales</taxon>
        <taxon>Caryophanaceae</taxon>
        <taxon>Jeotgalibacillus</taxon>
    </lineage>
</organism>
<dbReference type="Gene3D" id="3.60.40.10">
    <property type="entry name" value="PPM-type phosphatase domain"/>
    <property type="match status" value="1"/>
</dbReference>
<evidence type="ECO:0000313" key="2">
    <source>
        <dbReference type="EMBL" id="KIL52214.1"/>
    </source>
</evidence>
<gene>
    <name evidence="2" type="ORF">KP78_05840</name>
</gene>
<dbReference type="Pfam" id="PF07228">
    <property type="entry name" value="SpoIIE"/>
    <property type="match status" value="1"/>
</dbReference>
<dbReference type="STRING" id="889306.KP78_05840"/>
<dbReference type="InterPro" id="IPR036457">
    <property type="entry name" value="PPM-type-like_dom_sf"/>
</dbReference>
<dbReference type="InterPro" id="IPR001932">
    <property type="entry name" value="PPM-type_phosphatase-like_dom"/>
</dbReference>
<dbReference type="EMBL" id="JXRP01000006">
    <property type="protein sequence ID" value="KIL52214.1"/>
    <property type="molecule type" value="Genomic_DNA"/>
</dbReference>
<feature type="domain" description="PPM-type phosphatase" evidence="1">
    <location>
        <begin position="1"/>
        <end position="167"/>
    </location>
</feature>
<comment type="caution">
    <text evidence="2">The sequence shown here is derived from an EMBL/GenBank/DDBJ whole genome shotgun (WGS) entry which is preliminary data.</text>
</comment>
<dbReference type="InterPro" id="IPR039248">
    <property type="entry name" value="Ptase_RsbX"/>
</dbReference>
<dbReference type="AlphaFoldDB" id="A0A0C2SE31"/>